<dbReference type="PANTHER" id="PTHR45138:SF9">
    <property type="entry name" value="DIGUANYLATE CYCLASE DGCM-RELATED"/>
    <property type="match status" value="1"/>
</dbReference>
<evidence type="ECO:0000259" key="3">
    <source>
        <dbReference type="PROSITE" id="PS50887"/>
    </source>
</evidence>
<protein>
    <recommendedName>
        <fullName evidence="1">diguanylate cyclase</fullName>
        <ecNumber evidence="1">2.7.7.65</ecNumber>
    </recommendedName>
</protein>
<dbReference type="InterPro" id="IPR050469">
    <property type="entry name" value="Diguanylate_Cyclase"/>
</dbReference>
<sequence>MLQCGEREVDVSKRTGIPMTVALADIDDFKKINDQYGHDIGDEALKLFADASKSAVRSIDYFGRYGGEEWLFILPNTTEAEANALFKRISVKLSNSRQEHGLNHMTFSMGAVDLHGGHNTLEQLIKIADERLYTAKNNGKNQVCVNPTDQVLNVTLSNA</sequence>
<dbReference type="PANTHER" id="PTHR45138">
    <property type="entry name" value="REGULATORY COMPONENTS OF SENSORY TRANSDUCTION SYSTEM"/>
    <property type="match status" value="1"/>
</dbReference>
<dbReference type="CDD" id="cd01949">
    <property type="entry name" value="GGDEF"/>
    <property type="match status" value="1"/>
</dbReference>
<name>A0ABT5FAN9_9GAMM</name>
<dbReference type="Pfam" id="PF00990">
    <property type="entry name" value="GGDEF"/>
    <property type="match status" value="1"/>
</dbReference>
<reference evidence="4 5" key="1">
    <citation type="submission" date="2023-01" db="EMBL/GenBank/DDBJ databases">
        <title>Psychrosphaera sp. nov., isolated from marine algae.</title>
        <authorList>
            <person name="Bayburt H."/>
            <person name="Choi B.J."/>
            <person name="Kim J.M."/>
            <person name="Choi D.G."/>
            <person name="Jeon C.O."/>
        </authorList>
    </citation>
    <scope>NUCLEOTIDE SEQUENCE [LARGE SCALE GENOMIC DNA]</scope>
    <source>
        <strain evidence="4 5">G1-22</strain>
    </source>
</reference>
<dbReference type="PROSITE" id="PS50887">
    <property type="entry name" value="GGDEF"/>
    <property type="match status" value="1"/>
</dbReference>
<keyword evidence="5" id="KW-1185">Reference proteome</keyword>
<organism evidence="4 5">
    <name type="scientific">Psychrosphaera algicola</name>
    <dbReference type="NCBI Taxonomy" id="3023714"/>
    <lineage>
        <taxon>Bacteria</taxon>
        <taxon>Pseudomonadati</taxon>
        <taxon>Pseudomonadota</taxon>
        <taxon>Gammaproteobacteria</taxon>
        <taxon>Alteromonadales</taxon>
        <taxon>Pseudoalteromonadaceae</taxon>
        <taxon>Psychrosphaera</taxon>
    </lineage>
</organism>
<dbReference type="NCBIfam" id="TIGR00254">
    <property type="entry name" value="GGDEF"/>
    <property type="match status" value="1"/>
</dbReference>
<dbReference type="Proteomes" id="UP001528411">
    <property type="component" value="Unassembled WGS sequence"/>
</dbReference>
<comment type="caution">
    <text evidence="4">The sequence shown here is derived from an EMBL/GenBank/DDBJ whole genome shotgun (WGS) entry which is preliminary data.</text>
</comment>
<evidence type="ECO:0000313" key="4">
    <source>
        <dbReference type="EMBL" id="MDC2887692.1"/>
    </source>
</evidence>
<proteinExistence type="predicted"/>
<dbReference type="EC" id="2.7.7.65" evidence="1"/>
<dbReference type="InterPro" id="IPR043128">
    <property type="entry name" value="Rev_trsase/Diguanyl_cyclase"/>
</dbReference>
<dbReference type="InterPro" id="IPR000160">
    <property type="entry name" value="GGDEF_dom"/>
</dbReference>
<accession>A0ABT5FAN9</accession>
<dbReference type="EMBL" id="JAQOMS010000002">
    <property type="protein sequence ID" value="MDC2887692.1"/>
    <property type="molecule type" value="Genomic_DNA"/>
</dbReference>
<dbReference type="Gene3D" id="3.30.70.270">
    <property type="match status" value="1"/>
</dbReference>
<dbReference type="SUPFAM" id="SSF55073">
    <property type="entry name" value="Nucleotide cyclase"/>
    <property type="match status" value="1"/>
</dbReference>
<dbReference type="RefSeq" id="WP_272182486.1">
    <property type="nucleotide sequence ID" value="NZ_JAQOMS010000002.1"/>
</dbReference>
<evidence type="ECO:0000256" key="1">
    <source>
        <dbReference type="ARBA" id="ARBA00012528"/>
    </source>
</evidence>
<comment type="catalytic activity">
    <reaction evidence="2">
        <text>2 GTP = 3',3'-c-di-GMP + 2 diphosphate</text>
        <dbReference type="Rhea" id="RHEA:24898"/>
        <dbReference type="ChEBI" id="CHEBI:33019"/>
        <dbReference type="ChEBI" id="CHEBI:37565"/>
        <dbReference type="ChEBI" id="CHEBI:58805"/>
        <dbReference type="EC" id="2.7.7.65"/>
    </reaction>
</comment>
<dbReference type="SMART" id="SM00267">
    <property type="entry name" value="GGDEF"/>
    <property type="match status" value="1"/>
</dbReference>
<evidence type="ECO:0000313" key="5">
    <source>
        <dbReference type="Proteomes" id="UP001528411"/>
    </source>
</evidence>
<gene>
    <name evidence="4" type="ORF">PN838_01000</name>
</gene>
<dbReference type="InterPro" id="IPR029787">
    <property type="entry name" value="Nucleotide_cyclase"/>
</dbReference>
<evidence type="ECO:0000256" key="2">
    <source>
        <dbReference type="ARBA" id="ARBA00034247"/>
    </source>
</evidence>
<feature type="domain" description="GGDEF" evidence="3">
    <location>
        <begin position="17"/>
        <end position="148"/>
    </location>
</feature>